<evidence type="ECO:0000256" key="1">
    <source>
        <dbReference type="SAM" id="MobiDB-lite"/>
    </source>
</evidence>
<gene>
    <name evidence="2" type="ORF">Cvel_7968</name>
</gene>
<feature type="compositionally biased region" description="Basic and acidic residues" evidence="1">
    <location>
        <begin position="550"/>
        <end position="565"/>
    </location>
</feature>
<feature type="compositionally biased region" description="Basic and acidic residues" evidence="1">
    <location>
        <begin position="593"/>
        <end position="602"/>
    </location>
</feature>
<feature type="compositionally biased region" description="Basic and acidic residues" evidence="1">
    <location>
        <begin position="318"/>
        <end position="333"/>
    </location>
</feature>
<feature type="compositionally biased region" description="Basic and acidic residues" evidence="1">
    <location>
        <begin position="393"/>
        <end position="405"/>
    </location>
</feature>
<feature type="compositionally biased region" description="Polar residues" evidence="1">
    <location>
        <begin position="99"/>
        <end position="110"/>
    </location>
</feature>
<feature type="compositionally biased region" description="Low complexity" evidence="1">
    <location>
        <begin position="205"/>
        <end position="228"/>
    </location>
</feature>
<feature type="compositionally biased region" description="Polar residues" evidence="1">
    <location>
        <begin position="461"/>
        <end position="473"/>
    </location>
</feature>
<feature type="region of interest" description="Disordered" evidence="1">
    <location>
        <begin position="178"/>
        <end position="506"/>
    </location>
</feature>
<feature type="compositionally biased region" description="Polar residues" evidence="1">
    <location>
        <begin position="261"/>
        <end position="285"/>
    </location>
</feature>
<dbReference type="PhylomeDB" id="A0A0G4HQM9"/>
<accession>A0A0G4HQM9</accession>
<feature type="compositionally biased region" description="Polar residues" evidence="1">
    <location>
        <begin position="573"/>
        <end position="587"/>
    </location>
</feature>
<reference evidence="2" key="1">
    <citation type="submission" date="2014-11" db="EMBL/GenBank/DDBJ databases">
        <authorList>
            <person name="Otto D Thomas"/>
            <person name="Naeem Raeece"/>
        </authorList>
    </citation>
    <scope>NUCLEOTIDE SEQUENCE</scope>
</reference>
<protein>
    <submittedName>
        <fullName evidence="2">Uncharacterized protein</fullName>
    </submittedName>
</protein>
<feature type="compositionally biased region" description="Acidic residues" evidence="1">
    <location>
        <begin position="244"/>
        <end position="257"/>
    </location>
</feature>
<feature type="region of interest" description="Disordered" evidence="1">
    <location>
        <begin position="533"/>
        <end position="626"/>
    </location>
</feature>
<proteinExistence type="predicted"/>
<feature type="region of interest" description="Disordered" evidence="1">
    <location>
        <begin position="1"/>
        <end position="35"/>
    </location>
</feature>
<dbReference type="EMBL" id="CDMZ01003502">
    <property type="protein sequence ID" value="CEM46594.1"/>
    <property type="molecule type" value="Genomic_DNA"/>
</dbReference>
<feature type="compositionally biased region" description="Polar residues" evidence="1">
    <location>
        <begin position="409"/>
        <end position="425"/>
    </location>
</feature>
<sequence>MGSRNVSGRRVYNSDELKSAEAAMQTREISNQHPDYLESLNQTPFDAYYANYFVDQVERHFAAHPPPRPPEPVSLEDQPLSRLAPLPLPRQQTQIPREANTSARARQQCSRSTVAAAAACVSSRPRKESATIKLSSESGISPFLFPPSLSFHHPHVNIGITGSHEAFEDRPLTQLHKARTQTAGTPKGSKQASPISTGRPGIPEPSKSPTKPKTKTSTGAPGKTPTSSVSLRRPAVLSKKMVIEDDDDDDDALEDEEAPRLQNSAIGGSASSQGKSRKTGGTTRSSPKEDEDDEDVNLSAFSESSRKAEGRLQSSSGERVRGERKGQVAKDRVSFLGSSQGLLESALIRKDRVATEPSGVITRRAKGFPAEVPAPSPLASPTGGTVAGVKQAGKADGEGKKDKTKTASPRGQVTQPDTSFLQAESQAVPAQGLPQLPQDKEQDVMMGGSEESGSGEEKQGLQLSMLTRAQGTHMSLHAGDTTGTGGGLSSALRSGSGPLDSPSASPLKVPPFLGLTVDTRTMGVGVGAEGLKRALSSSDGGGSLASPFLAEKDNEGEHAEKKTKPFSDPAAFGTSSSLSNVGQSGIFTGQARDSSEASERKPASGLKKVLKRSELMRTRQKASTDETSVLIQNWLTEMDCRSDLE</sequence>
<feature type="compositionally biased region" description="Low complexity" evidence="1">
    <location>
        <begin position="489"/>
        <end position="499"/>
    </location>
</feature>
<dbReference type="AlphaFoldDB" id="A0A0G4HQM9"/>
<evidence type="ECO:0000313" key="2">
    <source>
        <dbReference type="EMBL" id="CEM46594.1"/>
    </source>
</evidence>
<name>A0A0G4HQM9_9ALVE</name>
<feature type="region of interest" description="Disordered" evidence="1">
    <location>
        <begin position="85"/>
        <end position="110"/>
    </location>
</feature>
<feature type="compositionally biased region" description="Polar residues" evidence="1">
    <location>
        <begin position="180"/>
        <end position="196"/>
    </location>
</feature>
<organism evidence="2">
    <name type="scientific">Chromera velia CCMP2878</name>
    <dbReference type="NCBI Taxonomy" id="1169474"/>
    <lineage>
        <taxon>Eukaryota</taxon>
        <taxon>Sar</taxon>
        <taxon>Alveolata</taxon>
        <taxon>Colpodellida</taxon>
        <taxon>Chromeraceae</taxon>
        <taxon>Chromera</taxon>
    </lineage>
</organism>
<feature type="compositionally biased region" description="Low complexity" evidence="1">
    <location>
        <begin position="85"/>
        <end position="94"/>
    </location>
</feature>
<dbReference type="VEuPathDB" id="CryptoDB:Cvel_7968"/>